<reference evidence="2" key="1">
    <citation type="journal article" date="2020" name="Stud. Mycol.">
        <title>101 Dothideomycetes genomes: a test case for predicting lifestyles and emergence of pathogens.</title>
        <authorList>
            <person name="Haridas S."/>
            <person name="Albert R."/>
            <person name="Binder M."/>
            <person name="Bloem J."/>
            <person name="Labutti K."/>
            <person name="Salamov A."/>
            <person name="Andreopoulos B."/>
            <person name="Baker S."/>
            <person name="Barry K."/>
            <person name="Bills G."/>
            <person name="Bluhm B."/>
            <person name="Cannon C."/>
            <person name="Castanera R."/>
            <person name="Culley D."/>
            <person name="Daum C."/>
            <person name="Ezra D."/>
            <person name="Gonzalez J."/>
            <person name="Henrissat B."/>
            <person name="Kuo A."/>
            <person name="Liang C."/>
            <person name="Lipzen A."/>
            <person name="Lutzoni F."/>
            <person name="Magnuson J."/>
            <person name="Mondo S."/>
            <person name="Nolan M."/>
            <person name="Ohm R."/>
            <person name="Pangilinan J."/>
            <person name="Park H.-J."/>
            <person name="Ramirez L."/>
            <person name="Alfaro M."/>
            <person name="Sun H."/>
            <person name="Tritt A."/>
            <person name="Yoshinaga Y."/>
            <person name="Zwiers L.-H."/>
            <person name="Turgeon B."/>
            <person name="Goodwin S."/>
            <person name="Spatafora J."/>
            <person name="Crous P."/>
            <person name="Grigoriev I."/>
        </authorList>
    </citation>
    <scope>NUCLEOTIDE SEQUENCE</scope>
    <source>
        <strain evidence="2">CBS 133067</strain>
    </source>
</reference>
<feature type="compositionally biased region" description="Polar residues" evidence="1">
    <location>
        <begin position="29"/>
        <end position="38"/>
    </location>
</feature>
<evidence type="ECO:0000313" key="2">
    <source>
        <dbReference type="EMBL" id="KAF2093094.1"/>
    </source>
</evidence>
<feature type="compositionally biased region" description="Acidic residues" evidence="1">
    <location>
        <begin position="99"/>
        <end position="109"/>
    </location>
</feature>
<gene>
    <name evidence="2" type="ORF">NA57DRAFT_81773</name>
</gene>
<name>A0A9P4I623_9PEZI</name>
<comment type="caution">
    <text evidence="2">The sequence shown here is derived from an EMBL/GenBank/DDBJ whole genome shotgun (WGS) entry which is preliminary data.</text>
</comment>
<dbReference type="AlphaFoldDB" id="A0A9P4I623"/>
<feature type="compositionally biased region" description="Basic and acidic residues" evidence="1">
    <location>
        <begin position="39"/>
        <end position="74"/>
    </location>
</feature>
<proteinExistence type="predicted"/>
<evidence type="ECO:0000313" key="3">
    <source>
        <dbReference type="Proteomes" id="UP000799772"/>
    </source>
</evidence>
<keyword evidence="3" id="KW-1185">Reference proteome</keyword>
<dbReference type="EMBL" id="ML978140">
    <property type="protein sequence ID" value="KAF2093094.1"/>
    <property type="molecule type" value="Genomic_DNA"/>
</dbReference>
<dbReference type="OrthoDB" id="4207724at2759"/>
<feature type="region of interest" description="Disordered" evidence="1">
    <location>
        <begin position="29"/>
        <end position="437"/>
    </location>
</feature>
<feature type="compositionally biased region" description="Polar residues" evidence="1">
    <location>
        <begin position="292"/>
        <end position="305"/>
    </location>
</feature>
<dbReference type="Proteomes" id="UP000799772">
    <property type="component" value="Unassembled WGS sequence"/>
</dbReference>
<organism evidence="2 3">
    <name type="scientific">Rhizodiscina lignyota</name>
    <dbReference type="NCBI Taxonomy" id="1504668"/>
    <lineage>
        <taxon>Eukaryota</taxon>
        <taxon>Fungi</taxon>
        <taxon>Dikarya</taxon>
        <taxon>Ascomycota</taxon>
        <taxon>Pezizomycotina</taxon>
        <taxon>Dothideomycetes</taxon>
        <taxon>Pleosporomycetidae</taxon>
        <taxon>Aulographales</taxon>
        <taxon>Rhizodiscinaceae</taxon>
        <taxon>Rhizodiscina</taxon>
    </lineage>
</organism>
<sequence>MEHSWQYTLCSWAVFSAVGYGAYRYYTHTTRPGQSSNRATREQQDVKQRNRRKEGQSDLSGSERQKILAKEKAQRAKRSRASKQEQPSNRFEALRDEGADQEPEVEENDKEWAAQLDNLRKGTNLEAPKRKEARAKTVKQASAGRTPELSATSSTTGGDADDDLSPALSPALGATTVKSANAPSAKDVSDMLEPTASAPTVLRVTPAGVKPKGTAEQGWELAGKKDKPKSQESAAKAEAETKKQRQNKRKAEEQKAQREADEQARRVLMEQQRRTAREARGEPAKNGLVSPVTVNSWSSGRSESTIVPAAPAAGSTNGPMLDTFDHDGASTASSSNVANNTSSPISNTTSSQSYWDHLPSEEEQMRQLAEQDESNWSTVTDKKKQRKKKTQEAPANGEVKDVVAGGKRLDSPIATGNNSEFDFEKYRQQEDSDWAVA</sequence>
<feature type="compositionally biased region" description="Basic and acidic residues" evidence="1">
    <location>
        <begin position="222"/>
        <end position="283"/>
    </location>
</feature>
<feature type="compositionally biased region" description="Low complexity" evidence="1">
    <location>
        <begin position="149"/>
        <end position="158"/>
    </location>
</feature>
<protein>
    <submittedName>
        <fullName evidence="2">Uncharacterized protein</fullName>
    </submittedName>
</protein>
<feature type="compositionally biased region" description="Low complexity" evidence="1">
    <location>
        <begin position="329"/>
        <end position="353"/>
    </location>
</feature>
<accession>A0A9P4I623</accession>
<evidence type="ECO:0000256" key="1">
    <source>
        <dbReference type="SAM" id="MobiDB-lite"/>
    </source>
</evidence>